<feature type="region of interest" description="Disordered" evidence="1">
    <location>
        <begin position="490"/>
        <end position="565"/>
    </location>
</feature>
<feature type="region of interest" description="Disordered" evidence="1">
    <location>
        <begin position="40"/>
        <end position="61"/>
    </location>
</feature>
<sequence length="565" mass="62130">MTSLGGLSGATTTTQTHSQLNNDVKDMLEQVLRRQDDLLSKVQKDSHGRSSSGNSGGLAEDHDSIISASSVLASANAAQQDLLDSLDRLKSLIQEESDRSECSMNEQRDEILEKMNQILSSIQESQVDMGSRDAAVREELQEMRDWIVRHSGMQTENLREIVFAATNSSSSTAVGILLKEDASRSTLSHEGDAVVVGHKANGNEEYTQVDILDDLDRDSTTRGSSLQRQLGDQFQAAPGININADEIQDLIKDQLDMFTKIQMATFSELADNVSGIEKMLRDVSKVMGVRRGGTIIRKKEAEQGRAMIAQEVKDTIEEVMTRMKPSAVSVGSVSGSVSAPTSQKGNTPRTSVDNNDAGAARGESGFFKYLYQPRRPNSIASTVNQPTSLSPPNAVVPMTIERLETTPPSFLSPRSPLTPTAEYSEDDTSSPAQMQTQLDVYHDQMEQLYRRKARVEIEVEDLQDEKQNLRQERDELKEQVEQLRREKQELLLGSRSSSRSSNEVHDPSAGTGAGAGSTSPTPLLEKALSDRDRAIGSVEKTTLERDECDECSEDKDLSFHYSAEP</sequence>
<keyword evidence="3" id="KW-1185">Reference proteome</keyword>
<feature type="region of interest" description="Disordered" evidence="1">
    <location>
        <begin position="330"/>
        <end position="359"/>
    </location>
</feature>
<comment type="caution">
    <text evidence="2">The sequence shown here is derived from an EMBL/GenBank/DDBJ whole genome shotgun (WGS) entry which is preliminary data.</text>
</comment>
<feature type="compositionally biased region" description="Low complexity" evidence="1">
    <location>
        <begin position="490"/>
        <end position="501"/>
    </location>
</feature>
<protein>
    <submittedName>
        <fullName evidence="2">Uncharacterized protein</fullName>
    </submittedName>
</protein>
<feature type="region of interest" description="Disordered" evidence="1">
    <location>
        <begin position="405"/>
        <end position="432"/>
    </location>
</feature>
<name>A0A9P6IZQ4_9FUNG</name>
<feature type="region of interest" description="Disordered" evidence="1">
    <location>
        <begin position="1"/>
        <end position="21"/>
    </location>
</feature>
<feature type="compositionally biased region" description="Polar residues" evidence="1">
    <location>
        <begin position="340"/>
        <end position="354"/>
    </location>
</feature>
<gene>
    <name evidence="2" type="ORF">BGZ65_003400</name>
</gene>
<dbReference type="EMBL" id="JAAAHW010006759">
    <property type="protein sequence ID" value="KAF9955427.1"/>
    <property type="molecule type" value="Genomic_DNA"/>
</dbReference>
<feature type="compositionally biased region" description="Low complexity" evidence="1">
    <location>
        <begin position="330"/>
        <end position="339"/>
    </location>
</feature>
<proteinExistence type="predicted"/>
<evidence type="ECO:0000313" key="2">
    <source>
        <dbReference type="EMBL" id="KAF9955427.1"/>
    </source>
</evidence>
<organism evidence="2 3">
    <name type="scientific">Modicella reniformis</name>
    <dbReference type="NCBI Taxonomy" id="1440133"/>
    <lineage>
        <taxon>Eukaryota</taxon>
        <taxon>Fungi</taxon>
        <taxon>Fungi incertae sedis</taxon>
        <taxon>Mucoromycota</taxon>
        <taxon>Mortierellomycotina</taxon>
        <taxon>Mortierellomycetes</taxon>
        <taxon>Mortierellales</taxon>
        <taxon>Mortierellaceae</taxon>
        <taxon>Modicella</taxon>
    </lineage>
</organism>
<reference evidence="2" key="1">
    <citation type="journal article" date="2020" name="Fungal Divers.">
        <title>Resolving the Mortierellaceae phylogeny through synthesis of multi-gene phylogenetics and phylogenomics.</title>
        <authorList>
            <person name="Vandepol N."/>
            <person name="Liber J."/>
            <person name="Desiro A."/>
            <person name="Na H."/>
            <person name="Kennedy M."/>
            <person name="Barry K."/>
            <person name="Grigoriev I.V."/>
            <person name="Miller A.N."/>
            <person name="O'Donnell K."/>
            <person name="Stajich J.E."/>
            <person name="Bonito G."/>
        </authorList>
    </citation>
    <scope>NUCLEOTIDE SEQUENCE</scope>
    <source>
        <strain evidence="2">MES-2147</strain>
    </source>
</reference>
<evidence type="ECO:0000256" key="1">
    <source>
        <dbReference type="SAM" id="MobiDB-lite"/>
    </source>
</evidence>
<accession>A0A9P6IZQ4</accession>
<dbReference type="Proteomes" id="UP000749646">
    <property type="component" value="Unassembled WGS sequence"/>
</dbReference>
<dbReference type="OrthoDB" id="2249524at2759"/>
<dbReference type="AlphaFoldDB" id="A0A9P6IZQ4"/>
<evidence type="ECO:0000313" key="3">
    <source>
        <dbReference type="Proteomes" id="UP000749646"/>
    </source>
</evidence>
<feature type="compositionally biased region" description="Low complexity" evidence="1">
    <location>
        <begin position="1"/>
        <end position="20"/>
    </location>
</feature>